<dbReference type="GO" id="GO:0060429">
    <property type="term" value="P:epithelium development"/>
    <property type="evidence" value="ECO:0007669"/>
    <property type="project" value="UniProtKB-ARBA"/>
</dbReference>
<feature type="domain" description="Cadherin" evidence="12">
    <location>
        <begin position="62"/>
        <end position="142"/>
    </location>
</feature>
<dbReference type="SMART" id="SM00112">
    <property type="entry name" value="CA"/>
    <property type="match status" value="12"/>
</dbReference>
<dbReference type="PANTHER" id="PTHR24026">
    <property type="entry name" value="FAT ATYPICAL CADHERIN-RELATED"/>
    <property type="match status" value="1"/>
</dbReference>
<dbReference type="PANTHER" id="PTHR24026:SF129">
    <property type="entry name" value="CADHERIN-89D"/>
    <property type="match status" value="1"/>
</dbReference>
<dbReference type="Pfam" id="PF00028">
    <property type="entry name" value="Cadherin"/>
    <property type="match status" value="7"/>
</dbReference>
<evidence type="ECO:0000256" key="3">
    <source>
        <dbReference type="ARBA" id="ARBA00022737"/>
    </source>
</evidence>
<feature type="domain" description="Cadherin" evidence="12">
    <location>
        <begin position="143"/>
        <end position="255"/>
    </location>
</feature>
<evidence type="ECO:0000256" key="11">
    <source>
        <dbReference type="SAM" id="Phobius"/>
    </source>
</evidence>
<proteinExistence type="predicted"/>
<feature type="region of interest" description="Disordered" evidence="10">
    <location>
        <begin position="1151"/>
        <end position="1179"/>
    </location>
</feature>
<evidence type="ECO:0000256" key="9">
    <source>
        <dbReference type="PROSITE-ProRule" id="PRU00043"/>
    </source>
</evidence>
<dbReference type="GO" id="GO:0005886">
    <property type="term" value="C:plasma membrane"/>
    <property type="evidence" value="ECO:0007669"/>
    <property type="project" value="InterPro"/>
</dbReference>
<keyword evidence="5" id="KW-0130">Cell adhesion</keyword>
<feature type="domain" description="Cadherin" evidence="12">
    <location>
        <begin position="1486"/>
        <end position="1599"/>
    </location>
</feature>
<dbReference type="GO" id="GO:0007156">
    <property type="term" value="P:homophilic cell adhesion via plasma membrane adhesion molecules"/>
    <property type="evidence" value="ECO:0007669"/>
    <property type="project" value="InterPro"/>
</dbReference>
<dbReference type="FunFam" id="2.60.40.60:FF:000116">
    <property type="entry name" value="Dachsous cadherin-related 2"/>
    <property type="match status" value="1"/>
</dbReference>
<evidence type="ECO:0000256" key="6">
    <source>
        <dbReference type="ARBA" id="ARBA00022989"/>
    </source>
</evidence>
<dbReference type="SUPFAM" id="SSF49313">
    <property type="entry name" value="Cadherin-like"/>
    <property type="match status" value="12"/>
</dbReference>
<dbReference type="InterPro" id="IPR002126">
    <property type="entry name" value="Cadherin-like_dom"/>
</dbReference>
<dbReference type="Gene3D" id="2.60.40.60">
    <property type="entry name" value="Cadherins"/>
    <property type="match status" value="13"/>
</dbReference>
<evidence type="ECO:0000256" key="7">
    <source>
        <dbReference type="ARBA" id="ARBA00023136"/>
    </source>
</evidence>
<dbReference type="EMBL" id="OU895879">
    <property type="protein sequence ID" value="CAH1730634.1"/>
    <property type="molecule type" value="Genomic_DNA"/>
</dbReference>
<dbReference type="InterPro" id="IPR015919">
    <property type="entry name" value="Cadherin-like_sf"/>
</dbReference>
<evidence type="ECO:0000256" key="4">
    <source>
        <dbReference type="ARBA" id="ARBA00022837"/>
    </source>
</evidence>
<evidence type="ECO:0000256" key="5">
    <source>
        <dbReference type="ARBA" id="ARBA00022889"/>
    </source>
</evidence>
<reference evidence="13" key="2">
    <citation type="submission" date="2022-10" db="EMBL/GenBank/DDBJ databases">
        <authorList>
            <consortium name="ENA_rothamsted_submissions"/>
            <consortium name="culmorum"/>
            <person name="King R."/>
        </authorList>
    </citation>
    <scope>NUCLEOTIDE SEQUENCE</scope>
</reference>
<protein>
    <recommendedName>
        <fullName evidence="12">Cadherin domain-containing protein</fullName>
    </recommendedName>
</protein>
<keyword evidence="8" id="KW-0325">Glycoprotein</keyword>
<evidence type="ECO:0000313" key="14">
    <source>
        <dbReference type="Proteomes" id="UP001153620"/>
    </source>
</evidence>
<dbReference type="GO" id="GO:0007163">
    <property type="term" value="P:establishment or maintenance of cell polarity"/>
    <property type="evidence" value="ECO:0007669"/>
    <property type="project" value="UniProtKB-ARBA"/>
</dbReference>
<feature type="domain" description="Cadherin" evidence="12">
    <location>
        <begin position="1348"/>
        <end position="1455"/>
    </location>
</feature>
<evidence type="ECO:0000256" key="8">
    <source>
        <dbReference type="ARBA" id="ARBA00023180"/>
    </source>
</evidence>
<comment type="subcellular location">
    <subcellularLocation>
        <location evidence="1">Membrane</location>
    </subcellularLocation>
</comment>
<dbReference type="GO" id="GO:0005509">
    <property type="term" value="F:calcium ion binding"/>
    <property type="evidence" value="ECO:0007669"/>
    <property type="project" value="UniProtKB-UniRule"/>
</dbReference>
<dbReference type="CDD" id="cd11304">
    <property type="entry name" value="Cadherin_repeat"/>
    <property type="match status" value="13"/>
</dbReference>
<dbReference type="FunFam" id="2.60.40.60:FF:000266">
    <property type="entry name" value="Cadherin 23"/>
    <property type="match status" value="1"/>
</dbReference>
<feature type="domain" description="Cadherin" evidence="12">
    <location>
        <begin position="879"/>
        <end position="958"/>
    </location>
</feature>
<dbReference type="PROSITE" id="PS50268">
    <property type="entry name" value="CADHERIN_2"/>
    <property type="match status" value="12"/>
</dbReference>
<dbReference type="InterPro" id="IPR020894">
    <property type="entry name" value="Cadherin_CS"/>
</dbReference>
<dbReference type="FunFam" id="2.60.40.60:FF:000020">
    <property type="entry name" value="Dachsous cadherin-related 1b"/>
    <property type="match status" value="1"/>
</dbReference>
<keyword evidence="14" id="KW-1185">Reference proteome</keyword>
<dbReference type="PROSITE" id="PS00232">
    <property type="entry name" value="CADHERIN_1"/>
    <property type="match status" value="7"/>
</dbReference>
<keyword evidence="7 11" id="KW-0472">Membrane</keyword>
<feature type="domain" description="Cadherin" evidence="12">
    <location>
        <begin position="486"/>
        <end position="598"/>
    </location>
</feature>
<dbReference type="PRINTS" id="PR00205">
    <property type="entry name" value="CADHERIN"/>
</dbReference>
<keyword evidence="4 9" id="KW-0106">Calcium</keyword>
<evidence type="ECO:0000313" key="13">
    <source>
        <dbReference type="EMBL" id="CAH1730634.1"/>
    </source>
</evidence>
<accession>A0A9P0NNU3</accession>
<feature type="domain" description="Cadherin" evidence="12">
    <location>
        <begin position="285"/>
        <end position="371"/>
    </location>
</feature>
<feature type="domain" description="Cadherin" evidence="12">
    <location>
        <begin position="372"/>
        <end position="484"/>
    </location>
</feature>
<evidence type="ECO:0000256" key="1">
    <source>
        <dbReference type="ARBA" id="ARBA00004370"/>
    </source>
</evidence>
<feature type="domain" description="Cadherin" evidence="12">
    <location>
        <begin position="1743"/>
        <end position="1848"/>
    </location>
</feature>
<feature type="compositionally biased region" description="Polar residues" evidence="10">
    <location>
        <begin position="1159"/>
        <end position="1177"/>
    </location>
</feature>
<dbReference type="OrthoDB" id="5565075at2759"/>
<organism evidence="13 14">
    <name type="scientific">Chironomus riparius</name>
    <dbReference type="NCBI Taxonomy" id="315576"/>
    <lineage>
        <taxon>Eukaryota</taxon>
        <taxon>Metazoa</taxon>
        <taxon>Ecdysozoa</taxon>
        <taxon>Arthropoda</taxon>
        <taxon>Hexapoda</taxon>
        <taxon>Insecta</taxon>
        <taxon>Pterygota</taxon>
        <taxon>Neoptera</taxon>
        <taxon>Endopterygota</taxon>
        <taxon>Diptera</taxon>
        <taxon>Nematocera</taxon>
        <taxon>Chironomoidea</taxon>
        <taxon>Chironomidae</taxon>
        <taxon>Chironominae</taxon>
        <taxon>Chironomus</taxon>
    </lineage>
</organism>
<dbReference type="GO" id="GO:0009653">
    <property type="term" value="P:anatomical structure morphogenesis"/>
    <property type="evidence" value="ECO:0007669"/>
    <property type="project" value="UniProtKB-ARBA"/>
</dbReference>
<keyword evidence="3" id="KW-0677">Repeat</keyword>
<evidence type="ECO:0000259" key="12">
    <source>
        <dbReference type="PROSITE" id="PS50268"/>
    </source>
</evidence>
<keyword evidence="2 11" id="KW-0812">Transmembrane</keyword>
<feature type="domain" description="Cadherin" evidence="12">
    <location>
        <begin position="959"/>
        <end position="1117"/>
    </location>
</feature>
<sequence length="1979" mass="223556">MGSYENFLKTDTCTFYSSSDEYSSTDTESGNIYIPLKEDRLVNDVVLTMNVFPRKSIELRAIDRSSGDDHKYFRIHEVNGTTIQIILSQTLDDLVDNENPQNVLKFKIQCNSAVHGNRRNHDVSFLMVTVYVEDVNDNKPVFLNTPYELTIDETTPLGSSVFMGIKAVDRDKPNTPNSDIQYFIGQQTSDTKGGFFMLDSPHRPHVILKRSLDFDHGIRQFDLNIIARDRGVPPQQTNTTLSIFIDDVDDLPPVFTQEAYYTKVKEFFTISGKSIHKPLKIDPPIEAYDQDSLNSTLVYSIVSGNDREVFWIHPTTGVLYLKKEIDLEAESLQDNSFYLQIDVKQKNDPLKRAMARVEIEIIDINDNQPEFEVDLYNISIVENLPNGFSVLQVNALDRDQGENAMFFYKIFKEEPKGAFGIDSITGWMTVKNQSLLDREERPTVKLIIEAIEKVKPYNRRESTSESTVAVDITLLDSNDNSPIFEMGNLYEFKVDVNASVGYVVGKIKAYDPDDGPNGKITYEMKNRKETAVPFQLDTKTGVLKVTGKLATGRIALFVEACDQPINPSETRCTLAVLTLDIVEAIDVSEIKFMGAPYEFWIGSNAPIGTSVGQVRVVYRDDIIFDLLHSYSEGVPFAIEEQSGIITVIRPINSFNRNAYHFEAVATFAHSPVEHVKNQSRSLKKSLPEELGFQVDEGIVSDLNFASMYIANVTINVVNPSSTSKNGVFVKSSQNEFVEFKVLENLPNAIIGNLLTKNFTDMNKNLQASPSTQSTTTVQRRPVMRENRQMLNMSSSKFRKHSAEPRLKNITATVTTPSTIGMITRKPRTNVFNSTARRQAITNGRVVKQLPPITLKSNSNTTSEEKPLTGLNKYLRSRNRIVRATKNLNFFIVNDYDLKNKMYISNDGKLMTINGLDREEKDSYKLSVIAEYTNGLIESAGIYQINVIVKDENDNSPKFERSSYVGIISENSALGTEVLLNNLIIVNDADAGKNAEFQLSILGDGNRLFTIEKSNDVSERTSPLNNFNNSALALFSDTVLDEYSSMVDINLHLMMMNSREIPANQSHFVIKFSGPSLLDRERKNFYKLRLLAKDSGGLQEEAQLMIFVTDVNDNPPSFEKLAVFKQTGIELLQYSDKMEIYFIDNALSTQPQASPLEAPTQRSRINDETSSTSSTSLPNIKIPTPSLNKIRIRPKHPIGSPRSLTDNYDDEIMITEDRSFKSNSPEVVNKNSFLKYPLFMIEESLEAGVTILQFTASDDDYGPNAQVTYEISSEQIIAMPSYTGNLNHIKKHSFFFIDRMSGELKVNRQLIPNLEILVNVTAKDSGGLKDTIQIGIQISDVNNHEPVFLRPFYSFDIEEGFHVSKILGSVQAVDDDFDDNANITYSIVNVDESKFPFSIIPKTGLLKVSGQLDREQRSLYEFRVMAKDNSRKYKQLNSTVIIEINVIDLNDNAPVFINYDDVMINEISTRGRKLNSDIHDAISPQNFTPVYKISLDRNVSPRRLIKEVKATDVDYALNGMVFYNFLHNNVSHLFEIDAREGFIMTTPHQEQLRDLNNYEVLNLTVVASDLGNPVKSSYAIVLIQLTGEKRFVPTQPPPKLLSNPKKNVATKPILFVNQYYEIDVLENSPTPMRLIQFNTTNENDVYVWSLVLENKNYSIPVISDIFGIDNGILWLQKPLDREEYSSYTLKIRADLTGPRRPRNGKSMQVMYPVTDDRIENLEDNEVRVVIRVVDVNDHVPMFKDQSPIIAVIPDTVTYGYNVLKVTADDRDIGLNGDVRYSLINEPTNFFGIDALTGQVRTLGPLWRSHQRVFGFDVRATDRQGSENGKTSIINVLVYVLEEHKHVKFIMSGTTMDIEKQAEAISRSLSEATNLIVKIRMLEPHETSREFWTNVYIYAIDPKTNTVVDMEELQEIMEQVNMQEIQPSIPVVELTKLGVPAHLAPKIKQGSGELASIVLSITILIGGVSTAICILCVRYKR</sequence>
<keyword evidence="6 11" id="KW-1133">Transmembrane helix</keyword>
<name>A0A9P0NNU3_9DIPT</name>
<evidence type="ECO:0000256" key="10">
    <source>
        <dbReference type="SAM" id="MobiDB-lite"/>
    </source>
</evidence>
<feature type="domain" description="Cadherin" evidence="12">
    <location>
        <begin position="1615"/>
        <end position="1741"/>
    </location>
</feature>
<gene>
    <name evidence="13" type="ORF">CHIRRI_LOCUS12649</name>
</gene>
<feature type="transmembrane region" description="Helical" evidence="11">
    <location>
        <begin position="1952"/>
        <end position="1975"/>
    </location>
</feature>
<dbReference type="Proteomes" id="UP001153620">
    <property type="component" value="Chromosome 3"/>
</dbReference>
<evidence type="ECO:0000256" key="2">
    <source>
        <dbReference type="ARBA" id="ARBA00022692"/>
    </source>
</evidence>
<feature type="domain" description="Cadherin" evidence="12">
    <location>
        <begin position="1240"/>
        <end position="1347"/>
    </location>
</feature>
<reference evidence="13" key="1">
    <citation type="submission" date="2022-01" db="EMBL/GenBank/DDBJ databases">
        <authorList>
            <person name="King R."/>
        </authorList>
    </citation>
    <scope>NUCLEOTIDE SEQUENCE</scope>
</reference>